<keyword evidence="2" id="KW-0347">Helicase</keyword>
<dbReference type="Gene3D" id="6.10.10.130">
    <property type="match status" value="1"/>
</dbReference>
<keyword evidence="2" id="KW-0067">ATP-binding</keyword>
<dbReference type="EMBL" id="FTMD01000007">
    <property type="protein sequence ID" value="SIQ86329.1"/>
    <property type="molecule type" value="Genomic_DNA"/>
</dbReference>
<reference evidence="3" key="1">
    <citation type="submission" date="2017-01" db="EMBL/GenBank/DDBJ databases">
        <authorList>
            <person name="Varghese N."/>
            <person name="Submissions S."/>
        </authorList>
    </citation>
    <scope>NUCLEOTIDE SEQUENCE [LARGE SCALE GENOMIC DNA]</scope>
    <source>
        <strain evidence="3">ATCC 51758</strain>
    </source>
</reference>
<dbReference type="OrthoDB" id="9768354at2"/>
<evidence type="ECO:0000313" key="3">
    <source>
        <dbReference type="Proteomes" id="UP000186819"/>
    </source>
</evidence>
<dbReference type="Pfam" id="PF04326">
    <property type="entry name" value="SLFN_AlbA_2"/>
    <property type="match status" value="1"/>
</dbReference>
<dbReference type="RefSeq" id="WP_076602452.1">
    <property type="nucleotide sequence ID" value="NZ_FTMD01000007.1"/>
</dbReference>
<dbReference type="InterPro" id="IPR038475">
    <property type="entry name" value="RecG_C_sf"/>
</dbReference>
<keyword evidence="2" id="KW-0547">Nucleotide-binding</keyword>
<dbReference type="Gene3D" id="3.30.565.60">
    <property type="match status" value="1"/>
</dbReference>
<dbReference type="Proteomes" id="UP000186819">
    <property type="component" value="Unassembled WGS sequence"/>
</dbReference>
<dbReference type="GO" id="GO:0004386">
    <property type="term" value="F:helicase activity"/>
    <property type="evidence" value="ECO:0007669"/>
    <property type="project" value="UniProtKB-KW"/>
</dbReference>
<name>A0A1N6W866_9RHOO</name>
<protein>
    <submittedName>
        <fullName evidence="2">ATP-dependent DNA helicase RecG</fullName>
    </submittedName>
</protein>
<proteinExistence type="predicted"/>
<dbReference type="PANTHER" id="PTHR30595:SF6">
    <property type="entry name" value="SCHLAFEN ALBA-2 DOMAIN-CONTAINING PROTEIN"/>
    <property type="match status" value="1"/>
</dbReference>
<evidence type="ECO:0000259" key="1">
    <source>
        <dbReference type="Pfam" id="PF04326"/>
    </source>
</evidence>
<evidence type="ECO:0000313" key="2">
    <source>
        <dbReference type="EMBL" id="SIQ86329.1"/>
    </source>
</evidence>
<gene>
    <name evidence="2" type="ORF">SAMN05421829_107165</name>
</gene>
<dbReference type="Gene3D" id="3.30.950.30">
    <property type="entry name" value="Schlafen, AAA domain"/>
    <property type="match status" value="1"/>
</dbReference>
<dbReference type="AlphaFoldDB" id="A0A1N6W866"/>
<dbReference type="Pfam" id="PF13749">
    <property type="entry name" value="HATPase_c_4"/>
    <property type="match status" value="1"/>
</dbReference>
<dbReference type="STRING" id="34027.SAMN05421829_107165"/>
<keyword evidence="2" id="KW-0378">Hydrolase</keyword>
<accession>A0A1N6W866</accession>
<keyword evidence="3" id="KW-1185">Reference proteome</keyword>
<organism evidence="2 3">
    <name type="scientific">Aromatoleum tolulyticum</name>
    <dbReference type="NCBI Taxonomy" id="34027"/>
    <lineage>
        <taxon>Bacteria</taxon>
        <taxon>Pseudomonadati</taxon>
        <taxon>Pseudomonadota</taxon>
        <taxon>Betaproteobacteria</taxon>
        <taxon>Rhodocyclales</taxon>
        <taxon>Rhodocyclaceae</taxon>
        <taxon>Aromatoleum</taxon>
    </lineage>
</organism>
<dbReference type="PANTHER" id="PTHR30595">
    <property type="entry name" value="GLPR-RELATED TRANSCRIPTIONAL REPRESSOR"/>
    <property type="match status" value="1"/>
</dbReference>
<feature type="domain" description="Schlafen AlbA-2" evidence="1">
    <location>
        <begin position="25"/>
        <end position="144"/>
    </location>
</feature>
<dbReference type="InterPro" id="IPR038461">
    <property type="entry name" value="Schlafen_AlbA_2_dom_sf"/>
</dbReference>
<dbReference type="InterPro" id="IPR007421">
    <property type="entry name" value="Schlafen_AlbA_2_dom"/>
</dbReference>
<sequence>MSVPDCTELLHLLDALEHCTADDLESQFLDFKPWQGPKEDLRVACEYASCFANGSGGVVVFGASDKVRGRAQAIHGAAGYDLDMFRKGIYAGTKPGIDAEIIELRVPEGTGTVLAVRIPEGTQKPYGTVSGMFKQRIGKNCMPLDPAVFLRTQISTAAVDWSGAPAAGVTISDLDPLQIERARQILRSKAPSSGLIELPDQAFLEGLEAIRAGYITHAGMLLFARREVLARHCPQAQFHYVFHDSETTVARNDLDRLPLLEAVERMDQIFSGPINPEKEIEIGLFKLRIPQFPLEGVREAVLNALTHRDYLNPGEVLVRHSAKELVVTSPGGFIDGITPENILRHEAVPRNRTLANALVKLRLVESSGIGRRRIFRSALVYGKRRPEYSTDGHSVTLRIFNQGAHEALARLIARLDAQGADVGLDQLLVLDALRSQDYIDTAQAAEVLQLPRDDARRVLDAMCQPPLHLIERKGHTPAATFHLSKGVAKDLKGKAAYTRTRGLNPVRYAEMVREYLKDHREIKNRELRELLGLGDSQSAQVEASRLLKKWSSPTGFLDRHGAGNSIFYVSRNSS</sequence>